<organism evidence="2 3">
    <name type="scientific">Steroidobacter flavus</name>
    <dbReference type="NCBI Taxonomy" id="1842136"/>
    <lineage>
        <taxon>Bacteria</taxon>
        <taxon>Pseudomonadati</taxon>
        <taxon>Pseudomonadota</taxon>
        <taxon>Gammaproteobacteria</taxon>
        <taxon>Steroidobacterales</taxon>
        <taxon>Steroidobacteraceae</taxon>
        <taxon>Steroidobacter</taxon>
    </lineage>
</organism>
<evidence type="ECO:0000256" key="1">
    <source>
        <dbReference type="SAM" id="Phobius"/>
    </source>
</evidence>
<sequence>MSAIRLGFTLGAVLLLTILAIALLALTGTPAFQGQVRAEVVKHLLQLSVVIVVGGGVAALYKTFEHGRDRAAKARDEAARQAQLRAQAHEDYIKRLGNLYRAIKYSRRKLRTAGIGLSLAENASLTKDQQAAINREMADINSGQLELEGMMLESELLPGFMAVRPLAQHLHAMEDYLRELISEHEVWVPRAGAGRSIQLNELSRLHEFVSPVGAPIQEPRFLTCFTEPYTQSLIALSESIAAATPDPAQAALISKPGRT</sequence>
<keyword evidence="1" id="KW-0812">Transmembrane</keyword>
<dbReference type="Proteomes" id="UP001595904">
    <property type="component" value="Unassembled WGS sequence"/>
</dbReference>
<comment type="caution">
    <text evidence="2">The sequence shown here is derived from an EMBL/GenBank/DDBJ whole genome shotgun (WGS) entry which is preliminary data.</text>
</comment>
<keyword evidence="3" id="KW-1185">Reference proteome</keyword>
<protein>
    <submittedName>
        <fullName evidence="2">Uncharacterized protein</fullName>
    </submittedName>
</protein>
<feature type="transmembrane region" description="Helical" evidence="1">
    <location>
        <begin position="43"/>
        <end position="61"/>
    </location>
</feature>
<evidence type="ECO:0000313" key="3">
    <source>
        <dbReference type="Proteomes" id="UP001595904"/>
    </source>
</evidence>
<dbReference type="RefSeq" id="WP_380594557.1">
    <property type="nucleotide sequence ID" value="NZ_JBHSDU010000001.1"/>
</dbReference>
<evidence type="ECO:0000313" key="2">
    <source>
        <dbReference type="EMBL" id="MFC4307898.1"/>
    </source>
</evidence>
<proteinExistence type="predicted"/>
<reference evidence="3" key="1">
    <citation type="journal article" date="2019" name="Int. J. Syst. Evol. Microbiol.">
        <title>The Global Catalogue of Microorganisms (GCM) 10K type strain sequencing project: providing services to taxonomists for standard genome sequencing and annotation.</title>
        <authorList>
            <consortium name="The Broad Institute Genomics Platform"/>
            <consortium name="The Broad Institute Genome Sequencing Center for Infectious Disease"/>
            <person name="Wu L."/>
            <person name="Ma J."/>
        </authorList>
    </citation>
    <scope>NUCLEOTIDE SEQUENCE [LARGE SCALE GENOMIC DNA]</scope>
    <source>
        <strain evidence="3">CGMCC 1.10759</strain>
    </source>
</reference>
<name>A0ABV8SMT3_9GAMM</name>
<accession>A0ABV8SMT3</accession>
<dbReference type="EMBL" id="JBHSDU010000001">
    <property type="protein sequence ID" value="MFC4307898.1"/>
    <property type="molecule type" value="Genomic_DNA"/>
</dbReference>
<keyword evidence="1" id="KW-1133">Transmembrane helix</keyword>
<gene>
    <name evidence="2" type="ORF">ACFPN2_02285</name>
</gene>
<keyword evidence="1" id="KW-0472">Membrane</keyword>